<dbReference type="EMBL" id="CP044548">
    <property type="protein sequence ID" value="QFQ31049.1"/>
    <property type="molecule type" value="Genomic_DNA"/>
</dbReference>
<dbReference type="AlphaFoldDB" id="A0A176QEX4"/>
<reference evidence="3 5" key="2">
    <citation type="submission" date="2019-09" db="EMBL/GenBank/DDBJ databases">
        <title>Complete Genome Sequence of Janibacter melonis M714 with both human health impact and industrial applications.</title>
        <authorList>
            <person name="Jin M."/>
            <person name="Zhao Q.R."/>
        </authorList>
    </citation>
    <scope>NUCLEOTIDE SEQUENCE [LARGE SCALE GENOMIC DNA]</scope>
    <source>
        <strain evidence="3 5">M714</strain>
    </source>
</reference>
<accession>A0A176QEX4</accession>
<keyword evidence="4" id="KW-1185">Reference proteome</keyword>
<feature type="region of interest" description="Disordered" evidence="1">
    <location>
        <begin position="1"/>
        <end position="73"/>
    </location>
</feature>
<dbReference type="Proteomes" id="UP000076976">
    <property type="component" value="Unassembled WGS sequence"/>
</dbReference>
<name>A0A176QEX4_9MICO</name>
<dbReference type="KEGG" id="jme:EEW87_013145"/>
<evidence type="ECO:0000313" key="2">
    <source>
        <dbReference type="EMBL" id="OAB88264.1"/>
    </source>
</evidence>
<evidence type="ECO:0000313" key="5">
    <source>
        <dbReference type="Proteomes" id="UP000271708"/>
    </source>
</evidence>
<dbReference type="RefSeq" id="WP_068269701.1">
    <property type="nucleotide sequence ID" value="NZ_CAJFZZ010000112.1"/>
</dbReference>
<gene>
    <name evidence="2" type="ORF">AWH69_00110</name>
    <name evidence="3" type="ORF">EEW87_013145</name>
</gene>
<reference evidence="2 4" key="1">
    <citation type="submission" date="2016-01" db="EMBL/GenBank/DDBJ databases">
        <title>Janibacter melonis strain CD11_4 genome sequencing and assembly.</title>
        <authorList>
            <person name="Nair G.R."/>
            <person name="Kaur G."/>
            <person name="Chander A.M."/>
            <person name="Mayilraj S."/>
        </authorList>
    </citation>
    <scope>NUCLEOTIDE SEQUENCE [LARGE SCALE GENOMIC DNA]</scope>
    <source>
        <strain evidence="2 4">CD11-4</strain>
    </source>
</reference>
<dbReference type="GeneID" id="59162125"/>
<sequence length="73" mass="7427">MSTHDDSRPDDQEGGTVSEAGSSALNAETSVGGADNVPETPDVNKGGGMGATVDETDEHPNPDYVPDEGDAPR</sequence>
<dbReference type="STRING" id="262209.AWH69_00110"/>
<evidence type="ECO:0000256" key="1">
    <source>
        <dbReference type="SAM" id="MobiDB-lite"/>
    </source>
</evidence>
<protein>
    <submittedName>
        <fullName evidence="2">Uncharacterized protein</fullName>
    </submittedName>
</protein>
<feature type="compositionally biased region" description="Basic and acidic residues" evidence="1">
    <location>
        <begin position="1"/>
        <end position="11"/>
    </location>
</feature>
<proteinExistence type="predicted"/>
<reference evidence="3" key="3">
    <citation type="submission" date="2019-11" db="EMBL/GenBank/DDBJ databases">
        <authorList>
            <person name="Zhao Q."/>
        </authorList>
    </citation>
    <scope>NUCLEOTIDE SEQUENCE</scope>
    <source>
        <strain evidence="3">M714</strain>
    </source>
</reference>
<organism evidence="2 4">
    <name type="scientific">Janibacter melonis</name>
    <dbReference type="NCBI Taxonomy" id="262209"/>
    <lineage>
        <taxon>Bacteria</taxon>
        <taxon>Bacillati</taxon>
        <taxon>Actinomycetota</taxon>
        <taxon>Actinomycetes</taxon>
        <taxon>Micrococcales</taxon>
        <taxon>Intrasporangiaceae</taxon>
        <taxon>Janibacter</taxon>
    </lineage>
</organism>
<dbReference type="Proteomes" id="UP000271708">
    <property type="component" value="Chromosome"/>
</dbReference>
<evidence type="ECO:0000313" key="4">
    <source>
        <dbReference type="Proteomes" id="UP000076976"/>
    </source>
</evidence>
<feature type="compositionally biased region" description="Polar residues" evidence="1">
    <location>
        <begin position="19"/>
        <end position="29"/>
    </location>
</feature>
<dbReference type="EMBL" id="LQZG01000001">
    <property type="protein sequence ID" value="OAB88264.1"/>
    <property type="molecule type" value="Genomic_DNA"/>
</dbReference>
<evidence type="ECO:0000313" key="3">
    <source>
        <dbReference type="EMBL" id="QFQ31049.1"/>
    </source>
</evidence>